<dbReference type="AlphaFoldDB" id="A0A9D4KVX5"/>
<proteinExistence type="predicted"/>
<dbReference type="Proteomes" id="UP000828390">
    <property type="component" value="Unassembled WGS sequence"/>
</dbReference>
<protein>
    <submittedName>
        <fullName evidence="1">Uncharacterized protein</fullName>
    </submittedName>
</protein>
<sequence length="103" mass="11505">MLVQKGIILSRGKNKAGMIALISTARIKRVCYVVVSPGDADVEIEKATVDRSRHSIILIGEDTDLLILPLHFSVRENKTINFRSDVNSKRNAKCILLTLLKNF</sequence>
<dbReference type="EMBL" id="JAIWYP010000003">
    <property type="protein sequence ID" value="KAH3846648.1"/>
    <property type="molecule type" value="Genomic_DNA"/>
</dbReference>
<organism evidence="1 2">
    <name type="scientific">Dreissena polymorpha</name>
    <name type="common">Zebra mussel</name>
    <name type="synonym">Mytilus polymorpha</name>
    <dbReference type="NCBI Taxonomy" id="45954"/>
    <lineage>
        <taxon>Eukaryota</taxon>
        <taxon>Metazoa</taxon>
        <taxon>Spiralia</taxon>
        <taxon>Lophotrochozoa</taxon>
        <taxon>Mollusca</taxon>
        <taxon>Bivalvia</taxon>
        <taxon>Autobranchia</taxon>
        <taxon>Heteroconchia</taxon>
        <taxon>Euheterodonta</taxon>
        <taxon>Imparidentia</taxon>
        <taxon>Neoheterodontei</taxon>
        <taxon>Myida</taxon>
        <taxon>Dreissenoidea</taxon>
        <taxon>Dreissenidae</taxon>
        <taxon>Dreissena</taxon>
    </lineage>
</organism>
<name>A0A9D4KVX5_DREPO</name>
<reference evidence="1" key="1">
    <citation type="journal article" date="2019" name="bioRxiv">
        <title>The Genome of the Zebra Mussel, Dreissena polymorpha: A Resource for Invasive Species Research.</title>
        <authorList>
            <person name="McCartney M.A."/>
            <person name="Auch B."/>
            <person name="Kono T."/>
            <person name="Mallez S."/>
            <person name="Zhang Y."/>
            <person name="Obille A."/>
            <person name="Becker A."/>
            <person name="Abrahante J.E."/>
            <person name="Garbe J."/>
            <person name="Badalamenti J.P."/>
            <person name="Herman A."/>
            <person name="Mangelson H."/>
            <person name="Liachko I."/>
            <person name="Sullivan S."/>
            <person name="Sone E.D."/>
            <person name="Koren S."/>
            <person name="Silverstein K.A.T."/>
            <person name="Beckman K.B."/>
            <person name="Gohl D.M."/>
        </authorList>
    </citation>
    <scope>NUCLEOTIDE SEQUENCE</scope>
    <source>
        <strain evidence="1">Duluth1</strain>
        <tissue evidence="1">Whole animal</tissue>
    </source>
</reference>
<evidence type="ECO:0000313" key="1">
    <source>
        <dbReference type="EMBL" id="KAH3846648.1"/>
    </source>
</evidence>
<reference evidence="1" key="2">
    <citation type="submission" date="2020-11" db="EMBL/GenBank/DDBJ databases">
        <authorList>
            <person name="McCartney M.A."/>
            <person name="Auch B."/>
            <person name="Kono T."/>
            <person name="Mallez S."/>
            <person name="Becker A."/>
            <person name="Gohl D.M."/>
            <person name="Silverstein K.A.T."/>
            <person name="Koren S."/>
            <person name="Bechman K.B."/>
            <person name="Herman A."/>
            <person name="Abrahante J.E."/>
            <person name="Garbe J."/>
        </authorList>
    </citation>
    <scope>NUCLEOTIDE SEQUENCE</scope>
    <source>
        <strain evidence="1">Duluth1</strain>
        <tissue evidence="1">Whole animal</tissue>
    </source>
</reference>
<evidence type="ECO:0000313" key="2">
    <source>
        <dbReference type="Proteomes" id="UP000828390"/>
    </source>
</evidence>
<gene>
    <name evidence="1" type="ORF">DPMN_088950</name>
</gene>
<accession>A0A9D4KVX5</accession>
<comment type="caution">
    <text evidence="1">The sequence shown here is derived from an EMBL/GenBank/DDBJ whole genome shotgun (WGS) entry which is preliminary data.</text>
</comment>
<keyword evidence="2" id="KW-1185">Reference proteome</keyword>